<protein>
    <recommendedName>
        <fullName evidence="2">DUF7587 domain-containing protein</fullName>
    </recommendedName>
</protein>
<feature type="region of interest" description="Disordered" evidence="1">
    <location>
        <begin position="119"/>
        <end position="145"/>
    </location>
</feature>
<gene>
    <name evidence="3" type="ORF">BO80DRAFT_496008</name>
</gene>
<dbReference type="EMBL" id="KZ824459">
    <property type="protein sequence ID" value="RAK97830.1"/>
    <property type="molecule type" value="Genomic_DNA"/>
</dbReference>
<dbReference type="OrthoDB" id="5397734at2759"/>
<dbReference type="GeneID" id="37228857"/>
<dbReference type="Proteomes" id="UP000249402">
    <property type="component" value="Unassembled WGS sequence"/>
</dbReference>
<organism evidence="3 4">
    <name type="scientific">Aspergillus ibericus CBS 121593</name>
    <dbReference type="NCBI Taxonomy" id="1448316"/>
    <lineage>
        <taxon>Eukaryota</taxon>
        <taxon>Fungi</taxon>
        <taxon>Dikarya</taxon>
        <taxon>Ascomycota</taxon>
        <taxon>Pezizomycotina</taxon>
        <taxon>Eurotiomycetes</taxon>
        <taxon>Eurotiomycetidae</taxon>
        <taxon>Eurotiales</taxon>
        <taxon>Aspergillaceae</taxon>
        <taxon>Aspergillus</taxon>
        <taxon>Aspergillus subgen. Circumdati</taxon>
    </lineage>
</organism>
<sequence length="590" mass="67480">MESTVGLNYRIPVPKNRWNREQRIFLCCLHEFFKKDQVAFKDIFNHAFRSDVRECGLVKGISWSALSSQWAEMVRYSYTEWKEVHQASFDGSRRWRPVLSQIRNTARYLGIHIVPKYTDENDTPSSRQTPSAIEPSERSSSTQDQDISLCNGGGKVCFWCAQEETANSNDEMPRFLYRWSNIDSQGVNSKKLFLAGLFADGREQFSPKDISKEQFSEYFLRHAHIEKTPSPFISTFISMLSPVHRALRNKEGAIISIIDTTKLDTALYSAKDIFRKHNLRIRGYDGRGEYLISTVQELAHEFTEIGKFLQLKKIAAHKFNRRKLHGDLARGAGNLDRASGFAIGKFLLSIGLPFEYRKDRTGTWESFHEGVDAGYGRSPRPSPASVHDAEGPEPVDYDISDDDSVTECGSISDDTSDSESEDIAANTPGDHVSERTPYSTPPWSLQPSIKPDRERISGEPEYDMLSESDYEQPAEPMVDWPEEDAQELFPRNTLAAGPVIEIFEPNTGRWVHGQSESAKKLDTAYEEQPMQPSSSHITRELRAMSVIDSDMMFDIETRHSTMSMSRELSEELMPQHQFARDRERRRLWLL</sequence>
<reference evidence="3 4" key="1">
    <citation type="submission" date="2018-02" db="EMBL/GenBank/DDBJ databases">
        <title>The genomes of Aspergillus section Nigri reveals drivers in fungal speciation.</title>
        <authorList>
            <consortium name="DOE Joint Genome Institute"/>
            <person name="Vesth T.C."/>
            <person name="Nybo J."/>
            <person name="Theobald S."/>
            <person name="Brandl J."/>
            <person name="Frisvad J.C."/>
            <person name="Nielsen K.F."/>
            <person name="Lyhne E.K."/>
            <person name="Kogle M.E."/>
            <person name="Kuo A."/>
            <person name="Riley R."/>
            <person name="Clum A."/>
            <person name="Nolan M."/>
            <person name="Lipzen A."/>
            <person name="Salamov A."/>
            <person name="Henrissat B."/>
            <person name="Wiebenga A."/>
            <person name="De vries R.P."/>
            <person name="Grigoriev I.V."/>
            <person name="Mortensen U.H."/>
            <person name="Andersen M.R."/>
            <person name="Baker S.E."/>
        </authorList>
    </citation>
    <scope>NUCLEOTIDE SEQUENCE [LARGE SCALE GENOMIC DNA]</scope>
    <source>
        <strain evidence="3 4">CBS 121593</strain>
    </source>
</reference>
<feature type="region of interest" description="Disordered" evidence="1">
    <location>
        <begin position="370"/>
        <end position="455"/>
    </location>
</feature>
<proteinExistence type="predicted"/>
<evidence type="ECO:0000313" key="3">
    <source>
        <dbReference type="EMBL" id="RAK97830.1"/>
    </source>
</evidence>
<keyword evidence="4" id="KW-1185">Reference proteome</keyword>
<dbReference type="AlphaFoldDB" id="A0A395GQL2"/>
<evidence type="ECO:0000256" key="1">
    <source>
        <dbReference type="SAM" id="MobiDB-lite"/>
    </source>
</evidence>
<dbReference type="InterPro" id="IPR056009">
    <property type="entry name" value="DUF7587"/>
</dbReference>
<accession>A0A395GQL2</accession>
<dbReference type="Pfam" id="PF24494">
    <property type="entry name" value="DUF7587"/>
    <property type="match status" value="1"/>
</dbReference>
<evidence type="ECO:0000259" key="2">
    <source>
        <dbReference type="Pfam" id="PF24494"/>
    </source>
</evidence>
<evidence type="ECO:0000313" key="4">
    <source>
        <dbReference type="Proteomes" id="UP000249402"/>
    </source>
</evidence>
<feature type="compositionally biased region" description="Acidic residues" evidence="1">
    <location>
        <begin position="391"/>
        <end position="405"/>
    </location>
</feature>
<feature type="domain" description="DUF7587" evidence="2">
    <location>
        <begin position="172"/>
        <end position="292"/>
    </location>
</feature>
<name>A0A395GQL2_9EURO</name>
<dbReference type="VEuPathDB" id="FungiDB:BO80DRAFT_496008"/>
<feature type="compositionally biased region" description="Polar residues" evidence="1">
    <location>
        <begin position="436"/>
        <end position="447"/>
    </location>
</feature>
<dbReference type="RefSeq" id="XP_025572158.1">
    <property type="nucleotide sequence ID" value="XM_025723992.1"/>
</dbReference>